<sequence>MSAFELKASSSDFSYPFSYYFGIQACQGVSSLSSTSLSYCQGFHFQQSMLLVQKYMDKSDCFQESQVSRVSIAALRPSSQGKSEQ</sequence>
<dbReference type="AlphaFoldDB" id="A0A8J8T158"/>
<dbReference type="PROSITE" id="PS51257">
    <property type="entry name" value="PROKAR_LIPOPROTEIN"/>
    <property type="match status" value="1"/>
</dbReference>
<name>A0A8J8T158_HALGN</name>
<comment type="caution">
    <text evidence="1">The sequence shown here is derived from an EMBL/GenBank/DDBJ whole genome shotgun (WGS) entry which is preliminary data.</text>
</comment>
<organism evidence="1 2">
    <name type="scientific">Halteria grandinella</name>
    <dbReference type="NCBI Taxonomy" id="5974"/>
    <lineage>
        <taxon>Eukaryota</taxon>
        <taxon>Sar</taxon>
        <taxon>Alveolata</taxon>
        <taxon>Ciliophora</taxon>
        <taxon>Intramacronucleata</taxon>
        <taxon>Spirotrichea</taxon>
        <taxon>Stichotrichia</taxon>
        <taxon>Sporadotrichida</taxon>
        <taxon>Halteriidae</taxon>
        <taxon>Halteria</taxon>
    </lineage>
</organism>
<proteinExistence type="predicted"/>
<reference evidence="1" key="1">
    <citation type="submission" date="2019-06" db="EMBL/GenBank/DDBJ databases">
        <authorList>
            <person name="Zheng W."/>
        </authorList>
    </citation>
    <scope>NUCLEOTIDE SEQUENCE</scope>
    <source>
        <strain evidence="1">QDHG01</strain>
    </source>
</reference>
<protein>
    <submittedName>
        <fullName evidence="1">Uncharacterized protein</fullName>
    </submittedName>
</protein>
<evidence type="ECO:0000313" key="2">
    <source>
        <dbReference type="Proteomes" id="UP000785679"/>
    </source>
</evidence>
<gene>
    <name evidence="1" type="ORF">FGO68_gene1601</name>
</gene>
<dbReference type="Proteomes" id="UP000785679">
    <property type="component" value="Unassembled WGS sequence"/>
</dbReference>
<keyword evidence="2" id="KW-1185">Reference proteome</keyword>
<dbReference type="EMBL" id="RRYP01011498">
    <property type="protein sequence ID" value="TNV77688.1"/>
    <property type="molecule type" value="Genomic_DNA"/>
</dbReference>
<accession>A0A8J8T158</accession>
<evidence type="ECO:0000313" key="1">
    <source>
        <dbReference type="EMBL" id="TNV77688.1"/>
    </source>
</evidence>